<dbReference type="InterPro" id="IPR001138">
    <property type="entry name" value="Zn2Cys6_DnaBD"/>
</dbReference>
<dbReference type="EMBL" id="KI968836">
    <property type="protein sequence ID" value="EUN21716.1"/>
    <property type="molecule type" value="Genomic_DNA"/>
</dbReference>
<feature type="region of interest" description="Disordered" evidence="2">
    <location>
        <begin position="52"/>
        <end position="71"/>
    </location>
</feature>
<reference evidence="4 5" key="1">
    <citation type="journal article" date="2013" name="PLoS Genet.">
        <title>Comparative genome structure, secondary metabolite, and effector coding capacity across Cochliobolus pathogens.</title>
        <authorList>
            <person name="Condon B.J."/>
            <person name="Leng Y."/>
            <person name="Wu D."/>
            <person name="Bushley K.E."/>
            <person name="Ohm R.A."/>
            <person name="Otillar R."/>
            <person name="Martin J."/>
            <person name="Schackwitz W."/>
            <person name="Grimwood J."/>
            <person name="MohdZainudin N."/>
            <person name="Xue C."/>
            <person name="Wang R."/>
            <person name="Manning V.A."/>
            <person name="Dhillon B."/>
            <person name="Tu Z.J."/>
            <person name="Steffenson B.J."/>
            <person name="Salamov A."/>
            <person name="Sun H."/>
            <person name="Lowry S."/>
            <person name="LaButti K."/>
            <person name="Han J."/>
            <person name="Copeland A."/>
            <person name="Lindquist E."/>
            <person name="Barry K."/>
            <person name="Schmutz J."/>
            <person name="Baker S.E."/>
            <person name="Ciuffetti L.M."/>
            <person name="Grigoriev I.V."/>
            <person name="Zhong S."/>
            <person name="Turgeon B.G."/>
        </authorList>
    </citation>
    <scope>NUCLEOTIDE SEQUENCE [LARGE SCALE GENOMIC DNA]</scope>
    <source>
        <strain evidence="4 5">FI3</strain>
    </source>
</reference>
<accession>W7E000</accession>
<evidence type="ECO:0000259" key="3">
    <source>
        <dbReference type="PROSITE" id="PS50048"/>
    </source>
</evidence>
<evidence type="ECO:0000313" key="4">
    <source>
        <dbReference type="EMBL" id="EUN21716.1"/>
    </source>
</evidence>
<proteinExistence type="predicted"/>
<dbReference type="Pfam" id="PF00172">
    <property type="entry name" value="Zn_clus"/>
    <property type="match status" value="1"/>
</dbReference>
<dbReference type="InterPro" id="IPR053157">
    <property type="entry name" value="Sterol_Uptake_Regulator"/>
</dbReference>
<dbReference type="PANTHER" id="PTHR47784:SF5">
    <property type="entry name" value="STEROL UPTAKE CONTROL PROTEIN 2"/>
    <property type="match status" value="1"/>
</dbReference>
<organism evidence="4 5">
    <name type="scientific">Bipolaris victoriae (strain FI3)</name>
    <name type="common">Victoria blight of oats agent</name>
    <name type="synonym">Cochliobolus victoriae</name>
    <dbReference type="NCBI Taxonomy" id="930091"/>
    <lineage>
        <taxon>Eukaryota</taxon>
        <taxon>Fungi</taxon>
        <taxon>Dikarya</taxon>
        <taxon>Ascomycota</taxon>
        <taxon>Pezizomycotina</taxon>
        <taxon>Dothideomycetes</taxon>
        <taxon>Pleosporomycetidae</taxon>
        <taxon>Pleosporales</taxon>
        <taxon>Pleosporineae</taxon>
        <taxon>Pleosporaceae</taxon>
        <taxon>Bipolaris</taxon>
    </lineage>
</organism>
<dbReference type="SUPFAM" id="SSF57701">
    <property type="entry name" value="Zn2/Cys6 DNA-binding domain"/>
    <property type="match status" value="1"/>
</dbReference>
<feature type="domain" description="Zn(2)-C6 fungal-type" evidence="3">
    <location>
        <begin position="13"/>
        <end position="43"/>
    </location>
</feature>
<dbReference type="CDD" id="cd00067">
    <property type="entry name" value="GAL4"/>
    <property type="match status" value="1"/>
</dbReference>
<gene>
    <name evidence="4" type="ORF">COCVIDRAFT_113319</name>
</gene>
<evidence type="ECO:0000256" key="1">
    <source>
        <dbReference type="ARBA" id="ARBA00023242"/>
    </source>
</evidence>
<dbReference type="PROSITE" id="PS00463">
    <property type="entry name" value="ZN2_CY6_FUNGAL_1"/>
    <property type="match status" value="1"/>
</dbReference>
<dbReference type="SMART" id="SM00066">
    <property type="entry name" value="GAL4"/>
    <property type="match status" value="1"/>
</dbReference>
<dbReference type="HOGENOM" id="CLU_024934_5_1_1"/>
<dbReference type="RefSeq" id="XP_014551292.1">
    <property type="nucleotide sequence ID" value="XM_014695806.1"/>
</dbReference>
<dbReference type="Proteomes" id="UP000054337">
    <property type="component" value="Unassembled WGS sequence"/>
</dbReference>
<dbReference type="AlphaFoldDB" id="W7E000"/>
<dbReference type="Gene3D" id="4.10.240.10">
    <property type="entry name" value="Zn(2)-C6 fungal-type DNA-binding domain"/>
    <property type="match status" value="1"/>
</dbReference>
<dbReference type="PANTHER" id="PTHR47784">
    <property type="entry name" value="STEROL UPTAKE CONTROL PROTEIN 2"/>
    <property type="match status" value="1"/>
</dbReference>
<name>W7E000_BIPV3</name>
<dbReference type="GeneID" id="26250331"/>
<dbReference type="InterPro" id="IPR036864">
    <property type="entry name" value="Zn2-C6_fun-type_DNA-bd_sf"/>
</dbReference>
<sequence>MPLRKPHTKSRNGCLPCKKRHIKCGEEIPTCQNCIFRRVDCAYGLNAKASRHDLSRAPSSDATGSPTRFPHEEPPWQAGKLCAHDPSSQSTTGVSRRQELQLMVYYINRTSRTLAHDAAELLVWTEAIPEEAVQYDFLMDGLLAMASLHFAFYNPDSRRQYTEFAIRYQNEGLQKYNKTLGDINETNCTALFAFSMLINPDDETQAALEKLRQHTDSLLHSNSIEEERHAVYASGIRSLGLVFGYMTTSSHLGRVIGWPAMIWPAEHREALMKLIRHGDIMALTIFMHYGVLLLHIRHLWWGARTGISLIDDLAILVHAAGPNWAALTEWPREVARQTEDGGRGAFQFDDLLPGRLA</sequence>
<dbReference type="GO" id="GO:0001228">
    <property type="term" value="F:DNA-binding transcription activator activity, RNA polymerase II-specific"/>
    <property type="evidence" value="ECO:0007669"/>
    <property type="project" value="TreeGrafter"/>
</dbReference>
<evidence type="ECO:0000313" key="5">
    <source>
        <dbReference type="Proteomes" id="UP000054337"/>
    </source>
</evidence>
<dbReference type="PROSITE" id="PS50048">
    <property type="entry name" value="ZN2_CY6_FUNGAL_2"/>
    <property type="match status" value="1"/>
</dbReference>
<keyword evidence="5" id="KW-1185">Reference proteome</keyword>
<protein>
    <recommendedName>
        <fullName evidence="3">Zn(2)-C6 fungal-type domain-containing protein</fullName>
    </recommendedName>
</protein>
<dbReference type="OrthoDB" id="4937900at2759"/>
<dbReference type="GO" id="GO:0008270">
    <property type="term" value="F:zinc ion binding"/>
    <property type="evidence" value="ECO:0007669"/>
    <property type="project" value="InterPro"/>
</dbReference>
<evidence type="ECO:0000256" key="2">
    <source>
        <dbReference type="SAM" id="MobiDB-lite"/>
    </source>
</evidence>
<keyword evidence="1" id="KW-0539">Nucleus</keyword>
<feature type="compositionally biased region" description="Polar residues" evidence="2">
    <location>
        <begin position="57"/>
        <end position="66"/>
    </location>
</feature>